<evidence type="ECO:0000313" key="1">
    <source>
        <dbReference type="EMBL" id="CAI9730695.1"/>
    </source>
</evidence>
<proteinExistence type="predicted"/>
<evidence type="ECO:0000313" key="2">
    <source>
        <dbReference type="Proteomes" id="UP001162480"/>
    </source>
</evidence>
<dbReference type="Proteomes" id="UP001162480">
    <property type="component" value="Chromosome 11"/>
</dbReference>
<dbReference type="EMBL" id="OX597824">
    <property type="protein sequence ID" value="CAI9730695.1"/>
    <property type="molecule type" value="Genomic_DNA"/>
</dbReference>
<name>A0AA36BA76_OCTVU</name>
<organism evidence="1 2">
    <name type="scientific">Octopus vulgaris</name>
    <name type="common">Common octopus</name>
    <dbReference type="NCBI Taxonomy" id="6645"/>
    <lineage>
        <taxon>Eukaryota</taxon>
        <taxon>Metazoa</taxon>
        <taxon>Spiralia</taxon>
        <taxon>Lophotrochozoa</taxon>
        <taxon>Mollusca</taxon>
        <taxon>Cephalopoda</taxon>
        <taxon>Coleoidea</taxon>
        <taxon>Octopodiformes</taxon>
        <taxon>Octopoda</taxon>
        <taxon>Incirrata</taxon>
        <taxon>Octopodidae</taxon>
        <taxon>Octopus</taxon>
    </lineage>
</organism>
<dbReference type="AlphaFoldDB" id="A0AA36BA76"/>
<keyword evidence="2" id="KW-1185">Reference proteome</keyword>
<gene>
    <name evidence="1" type="ORF">OCTVUL_1B005348</name>
</gene>
<sequence>MTCQGIMTACKGKRRRDVSIPALHTYPPYLYHKRRQQKRRRHTVYFAVFLDKSEVFDFIHQYRVHTVHDAIVKYVEGNRDFS</sequence>
<protein>
    <submittedName>
        <fullName evidence="1">Uncharacterized protein</fullName>
    </submittedName>
</protein>
<accession>A0AA36BA76</accession>
<reference evidence="1" key="1">
    <citation type="submission" date="2023-08" db="EMBL/GenBank/DDBJ databases">
        <authorList>
            <person name="Alioto T."/>
            <person name="Alioto T."/>
            <person name="Gomez Garrido J."/>
        </authorList>
    </citation>
    <scope>NUCLEOTIDE SEQUENCE</scope>
</reference>